<feature type="compositionally biased region" description="Basic and acidic residues" evidence="1">
    <location>
        <begin position="60"/>
        <end position="69"/>
    </location>
</feature>
<reference evidence="2" key="1">
    <citation type="submission" date="2022-07" db="EMBL/GenBank/DDBJ databases">
        <title>Phylogenomic reconstructions and comparative analyses of Kickxellomycotina fungi.</title>
        <authorList>
            <person name="Reynolds N.K."/>
            <person name="Stajich J.E."/>
            <person name="Barry K."/>
            <person name="Grigoriev I.V."/>
            <person name="Crous P."/>
            <person name="Smith M.E."/>
        </authorList>
    </citation>
    <scope>NUCLEOTIDE SEQUENCE</scope>
    <source>
        <strain evidence="2">BCRC 34297</strain>
    </source>
</reference>
<dbReference type="OrthoDB" id="5588481at2759"/>
<accession>A0A9W8LAX9</accession>
<proteinExistence type="predicted"/>
<feature type="compositionally biased region" description="Polar residues" evidence="1">
    <location>
        <begin position="73"/>
        <end position="99"/>
    </location>
</feature>
<evidence type="ECO:0000256" key="1">
    <source>
        <dbReference type="SAM" id="MobiDB-lite"/>
    </source>
</evidence>
<feature type="non-terminal residue" evidence="2">
    <location>
        <position position="122"/>
    </location>
</feature>
<name>A0A9W8LAX9_9FUNG</name>
<feature type="region of interest" description="Disordered" evidence="1">
    <location>
        <begin position="60"/>
        <end position="99"/>
    </location>
</feature>
<dbReference type="AlphaFoldDB" id="A0A9W8LAX9"/>
<evidence type="ECO:0000313" key="2">
    <source>
        <dbReference type="EMBL" id="KAJ2752502.1"/>
    </source>
</evidence>
<gene>
    <name evidence="2" type="ORF">GGI19_003793</name>
</gene>
<dbReference type="Proteomes" id="UP001140011">
    <property type="component" value="Unassembled WGS sequence"/>
</dbReference>
<evidence type="ECO:0000313" key="3">
    <source>
        <dbReference type="Proteomes" id="UP001140011"/>
    </source>
</evidence>
<sequence>MSRKALAEEWHAEMLRLYDERHIVDDSIREIIRPANAKLRLLAVEITDWVAKEMERLLNPKSPNKDKADGSIATRTRSRIANTPTSGAATKLATSGSTSLAQGVSNLAISTEEPAQLGINDA</sequence>
<organism evidence="2 3">
    <name type="scientific">Coemansia pectinata</name>
    <dbReference type="NCBI Taxonomy" id="1052879"/>
    <lineage>
        <taxon>Eukaryota</taxon>
        <taxon>Fungi</taxon>
        <taxon>Fungi incertae sedis</taxon>
        <taxon>Zoopagomycota</taxon>
        <taxon>Kickxellomycotina</taxon>
        <taxon>Kickxellomycetes</taxon>
        <taxon>Kickxellales</taxon>
        <taxon>Kickxellaceae</taxon>
        <taxon>Coemansia</taxon>
    </lineage>
</organism>
<comment type="caution">
    <text evidence="2">The sequence shown here is derived from an EMBL/GenBank/DDBJ whole genome shotgun (WGS) entry which is preliminary data.</text>
</comment>
<keyword evidence="3" id="KW-1185">Reference proteome</keyword>
<protein>
    <submittedName>
        <fullName evidence="2">Uncharacterized protein</fullName>
    </submittedName>
</protein>
<dbReference type="EMBL" id="JANBUH010000276">
    <property type="protein sequence ID" value="KAJ2752502.1"/>
    <property type="molecule type" value="Genomic_DNA"/>
</dbReference>